<feature type="domain" description="Glycoside hydrolase 35 catalytic" evidence="5">
    <location>
        <begin position="11"/>
        <end position="324"/>
    </location>
</feature>
<dbReference type="FunFam" id="3.20.20.80:FF:000115">
    <property type="entry name" value="Beta-galactosidase"/>
    <property type="match status" value="1"/>
</dbReference>
<dbReference type="OrthoDB" id="9813184at2"/>
<evidence type="ECO:0000256" key="2">
    <source>
        <dbReference type="ARBA" id="ARBA00022801"/>
    </source>
</evidence>
<organism evidence="8 9">
    <name type="scientific">Amnibacterium kyonggiense</name>
    <dbReference type="NCBI Taxonomy" id="595671"/>
    <lineage>
        <taxon>Bacteria</taxon>
        <taxon>Bacillati</taxon>
        <taxon>Actinomycetota</taxon>
        <taxon>Actinomycetes</taxon>
        <taxon>Micrococcales</taxon>
        <taxon>Microbacteriaceae</taxon>
        <taxon>Amnibacterium</taxon>
    </lineage>
</organism>
<accession>A0A4R7FSJ0</accession>
<feature type="active site" description="Nucleophile" evidence="4">
    <location>
        <position position="234"/>
    </location>
</feature>
<comment type="caution">
    <text evidence="8">The sequence shown here is derived from an EMBL/GenBank/DDBJ whole genome shotgun (WGS) entry which is preliminary data.</text>
</comment>
<dbReference type="Gene3D" id="2.60.120.260">
    <property type="entry name" value="Galactose-binding domain-like"/>
    <property type="match status" value="2"/>
</dbReference>
<evidence type="ECO:0000259" key="7">
    <source>
        <dbReference type="Pfam" id="PF21467"/>
    </source>
</evidence>
<dbReference type="Pfam" id="PF21467">
    <property type="entry name" value="BetaGal_gal-bd"/>
    <property type="match status" value="1"/>
</dbReference>
<evidence type="ECO:0000256" key="3">
    <source>
        <dbReference type="ARBA" id="ARBA00023295"/>
    </source>
</evidence>
<dbReference type="InterPro" id="IPR008979">
    <property type="entry name" value="Galactose-bd-like_sf"/>
</dbReference>
<sequence>MARFAIGERDFLLDGEPHRVLAGALHYFRVHPDQWADRIEKARRMGLNAIETYVAWNAHEPVRGSFATDGALDLDRFLRLIGEAGMHAIVRPGPYICAEWDSGGLPAWLFRRPGIRLRSAEPGWLAEIDAYLDHVLPIVAPLQIDRGGPVILLQVENEYGAYGDDTAYLEHLVRRYRGGGITVPLTTVDQPTDDMLERGRVDGALLTGSFGSRVPERLATLRQHQPTGPLMCSEFWDGWFDHWGEHHHTTSAEDAAASLDELLAAGASVSIYMFHGGTDFGFTNGANHKGAYKSHVTSYDYDAPLDETGWATPKFRAFRDVIRRYAPVPEEDVPTAPAAPALTAAFDRTVALSAVADRLGEELGPFDAPPAFDDVEHPRGFGIYAAPLDGRSGVLVVGAVRDRAQVLVDGVPVGVLERDRHDHALRIPAGRRLELLVEDRGRVNYGDRLGEPKGLLGPVTLDGLPVTGWTVRPLRLDRLTAADLGDAAGTDAGAAFSIASFDLDAPADLHLDTTHWGKGVAWVNGFHLGRYWARGPQHTLFVPGTQLVAGTNELVVLELHGFRDPAVRFVPRPLLGQVEE</sequence>
<dbReference type="GO" id="GO:0005975">
    <property type="term" value="P:carbohydrate metabolic process"/>
    <property type="evidence" value="ECO:0007669"/>
    <property type="project" value="InterPro"/>
</dbReference>
<reference evidence="8 9" key="1">
    <citation type="submission" date="2019-03" db="EMBL/GenBank/DDBJ databases">
        <title>Genomic Encyclopedia of Archaeal and Bacterial Type Strains, Phase II (KMG-II): from individual species to whole genera.</title>
        <authorList>
            <person name="Goeker M."/>
        </authorList>
    </citation>
    <scope>NUCLEOTIDE SEQUENCE [LARGE SCALE GENOMIC DNA]</scope>
    <source>
        <strain evidence="8 9">DSM 24782</strain>
    </source>
</reference>
<dbReference type="Pfam" id="PF01301">
    <property type="entry name" value="Glyco_hydro_35"/>
    <property type="match status" value="1"/>
</dbReference>
<dbReference type="InterPro" id="IPR048913">
    <property type="entry name" value="BetaGal_gal-bd"/>
</dbReference>
<dbReference type="InterPro" id="IPR026283">
    <property type="entry name" value="B-gal_1-like"/>
</dbReference>
<feature type="active site" description="Proton donor" evidence="4">
    <location>
        <position position="158"/>
    </location>
</feature>
<dbReference type="InterPro" id="IPR019801">
    <property type="entry name" value="Glyco_hydro_35_CS"/>
</dbReference>
<evidence type="ECO:0000256" key="4">
    <source>
        <dbReference type="PIRSR" id="PIRSR006336-1"/>
    </source>
</evidence>
<dbReference type="InterPro" id="IPR048912">
    <property type="entry name" value="BetaGal1-like_ABD1"/>
</dbReference>
<dbReference type="SUPFAM" id="SSF51445">
    <property type="entry name" value="(Trans)glycosidases"/>
    <property type="match status" value="1"/>
</dbReference>
<dbReference type="RefSeq" id="WP_133765326.1">
    <property type="nucleotide sequence ID" value="NZ_BAAARP010000001.1"/>
</dbReference>
<keyword evidence="9" id="KW-1185">Reference proteome</keyword>
<keyword evidence="3" id="KW-0326">Glycosidase</keyword>
<dbReference type="PROSITE" id="PS01182">
    <property type="entry name" value="GLYCOSYL_HYDROL_F35"/>
    <property type="match status" value="1"/>
</dbReference>
<dbReference type="Pfam" id="PF21317">
    <property type="entry name" value="BetaGal_ABD_1"/>
    <property type="match status" value="1"/>
</dbReference>
<dbReference type="InterPro" id="IPR017853">
    <property type="entry name" value="GH"/>
</dbReference>
<evidence type="ECO:0000259" key="5">
    <source>
        <dbReference type="Pfam" id="PF01301"/>
    </source>
</evidence>
<comment type="similarity">
    <text evidence="1">Belongs to the glycosyl hydrolase 35 family.</text>
</comment>
<dbReference type="PANTHER" id="PTHR23421">
    <property type="entry name" value="BETA-GALACTOSIDASE RELATED"/>
    <property type="match status" value="1"/>
</dbReference>
<evidence type="ECO:0000313" key="8">
    <source>
        <dbReference type="EMBL" id="TDS80629.1"/>
    </source>
</evidence>
<evidence type="ECO:0000259" key="6">
    <source>
        <dbReference type="Pfam" id="PF21317"/>
    </source>
</evidence>
<feature type="domain" description="Beta-galactosidase 1-like first all-beta" evidence="6">
    <location>
        <begin position="369"/>
        <end position="474"/>
    </location>
</feature>
<gene>
    <name evidence="8" type="ORF">CLV52_1195</name>
</gene>
<dbReference type="AlphaFoldDB" id="A0A4R7FSJ0"/>
<dbReference type="InterPro" id="IPR001944">
    <property type="entry name" value="Glycoside_Hdrlase_35"/>
</dbReference>
<feature type="domain" description="Beta-galactosidase galactose-binding" evidence="7">
    <location>
        <begin position="497"/>
        <end position="552"/>
    </location>
</feature>
<evidence type="ECO:0000256" key="1">
    <source>
        <dbReference type="ARBA" id="ARBA00009809"/>
    </source>
</evidence>
<name>A0A4R7FSJ0_9MICO</name>
<dbReference type="PRINTS" id="PR00742">
    <property type="entry name" value="GLHYDRLASE35"/>
</dbReference>
<dbReference type="SUPFAM" id="SSF49785">
    <property type="entry name" value="Galactose-binding domain-like"/>
    <property type="match status" value="1"/>
</dbReference>
<dbReference type="InterPro" id="IPR031330">
    <property type="entry name" value="Gly_Hdrlase_35_cat"/>
</dbReference>
<keyword evidence="2" id="KW-0378">Hydrolase</keyword>
<protein>
    <submittedName>
        <fullName evidence="8">Beta-galactosidase</fullName>
    </submittedName>
</protein>
<evidence type="ECO:0000313" key="9">
    <source>
        <dbReference type="Proteomes" id="UP000295344"/>
    </source>
</evidence>
<dbReference type="EMBL" id="SOAM01000001">
    <property type="protein sequence ID" value="TDS80629.1"/>
    <property type="molecule type" value="Genomic_DNA"/>
</dbReference>
<dbReference type="Proteomes" id="UP000295344">
    <property type="component" value="Unassembled WGS sequence"/>
</dbReference>
<dbReference type="Gene3D" id="3.20.20.80">
    <property type="entry name" value="Glycosidases"/>
    <property type="match status" value="1"/>
</dbReference>
<dbReference type="PIRSF" id="PIRSF006336">
    <property type="entry name" value="B-gal"/>
    <property type="match status" value="1"/>
</dbReference>
<proteinExistence type="inferred from homology"/>
<dbReference type="GO" id="GO:0004565">
    <property type="term" value="F:beta-galactosidase activity"/>
    <property type="evidence" value="ECO:0007669"/>
    <property type="project" value="InterPro"/>
</dbReference>